<accession>A0A0X3NZE3</accession>
<proteinExistence type="predicted"/>
<dbReference type="AlphaFoldDB" id="A0A0X3NZE3"/>
<reference evidence="1" key="1">
    <citation type="submission" date="2016-01" db="EMBL/GenBank/DDBJ databases">
        <title>Reference transcriptome for the parasite Schistocephalus solidus: insights into the molecular evolution of parasitism.</title>
        <authorList>
            <person name="Hebert F.O."/>
            <person name="Grambauer S."/>
            <person name="Barber I."/>
            <person name="Landry C.R."/>
            <person name="Aubin-Horth N."/>
        </authorList>
    </citation>
    <scope>NUCLEOTIDE SEQUENCE</scope>
</reference>
<feature type="non-terminal residue" evidence="1">
    <location>
        <position position="1"/>
    </location>
</feature>
<name>A0A0X3NZE3_SCHSO</name>
<gene>
    <name evidence="1" type="ORF">TR165216</name>
</gene>
<sequence length="99" mass="11526">ELCVLLQSDSSFERRNLYALRNRMTGAKISGWIQYMMKLFSPCTLIYFLRSLPVPYLESSNICLAHTGIAAFDNVISGMIPYSYKQKFQKKYIFPRKRG</sequence>
<dbReference type="EMBL" id="GEEE01018472">
    <property type="protein sequence ID" value="JAP44753.1"/>
    <property type="molecule type" value="Transcribed_RNA"/>
</dbReference>
<organism evidence="1">
    <name type="scientific">Schistocephalus solidus</name>
    <name type="common">Tapeworm</name>
    <dbReference type="NCBI Taxonomy" id="70667"/>
    <lineage>
        <taxon>Eukaryota</taxon>
        <taxon>Metazoa</taxon>
        <taxon>Spiralia</taxon>
        <taxon>Lophotrochozoa</taxon>
        <taxon>Platyhelminthes</taxon>
        <taxon>Cestoda</taxon>
        <taxon>Eucestoda</taxon>
        <taxon>Diphyllobothriidea</taxon>
        <taxon>Diphyllobothriidae</taxon>
        <taxon>Schistocephalus</taxon>
    </lineage>
</organism>
<protein>
    <submittedName>
        <fullName evidence="1">Uncharacterized protein</fullName>
    </submittedName>
</protein>
<evidence type="ECO:0000313" key="1">
    <source>
        <dbReference type="EMBL" id="JAP44753.1"/>
    </source>
</evidence>